<keyword evidence="3" id="KW-1185">Reference proteome</keyword>
<gene>
    <name evidence="2" type="ORF">FRX97_03280</name>
</gene>
<evidence type="ECO:0000256" key="1">
    <source>
        <dbReference type="PROSITE-ProRule" id="PRU00339"/>
    </source>
</evidence>
<dbReference type="Pfam" id="PF13174">
    <property type="entry name" value="TPR_6"/>
    <property type="match status" value="1"/>
</dbReference>
<keyword evidence="1" id="KW-0802">TPR repeat</keyword>
<proteinExistence type="predicted"/>
<accession>A0A5C6VB29</accession>
<dbReference type="EMBL" id="VORB01000002">
    <property type="protein sequence ID" value="TXC82130.1"/>
    <property type="molecule type" value="Genomic_DNA"/>
</dbReference>
<organism evidence="2 3">
    <name type="scientific">Luteibaculum oceani</name>
    <dbReference type="NCBI Taxonomy" id="1294296"/>
    <lineage>
        <taxon>Bacteria</taxon>
        <taxon>Pseudomonadati</taxon>
        <taxon>Bacteroidota</taxon>
        <taxon>Flavobacteriia</taxon>
        <taxon>Flavobacteriales</taxon>
        <taxon>Luteibaculaceae</taxon>
        <taxon>Luteibaculum</taxon>
    </lineage>
</organism>
<name>A0A5C6VB29_9FLAO</name>
<dbReference type="PANTHER" id="PTHR12558:SF13">
    <property type="entry name" value="CELL DIVISION CYCLE PROTEIN 27 HOMOLOG"/>
    <property type="match status" value="1"/>
</dbReference>
<comment type="caution">
    <text evidence="2">The sequence shown here is derived from an EMBL/GenBank/DDBJ whole genome shotgun (WGS) entry which is preliminary data.</text>
</comment>
<sequence>MSTKMKTVMPKTMLPTTKIMMLLRSKLLILKLKNYKNMKLLAFSTAILLSVAAFGQKSAQVTAYNYMKDAEFTKAYDMIKKASEHEKTANDPKTYYYMGQILMAMAGSQDVEQRTYVEDPLQKGVAAWKKCLKLDTKEKYSDDIKMKIPQTENMLLNMGVKMYNEEKFAEAYELFKTANIMASVLDQSDSLAIFNAAVSAEKAGQFEDAIEMYKLSSEIQYQTQSSILSMAKIYKENLNDTAAALNTLKEARTAYPNDQGLIIEELNIYLQGRKFQEAADNLELAIKNDPENAILHYALGSAYDNMGNIEKAKVSYKKALELKPDYFDAAYNYGAMVYNQGVELTKQANELDYRTKGKQIDALNAKANEKFKEAVVLLENAHNIDPEDKSTISSLTQLYVRLKMNDKYKEMKAKL</sequence>
<protein>
    <submittedName>
        <fullName evidence="2">Tetratricopeptide repeat protein</fullName>
    </submittedName>
</protein>
<dbReference type="AlphaFoldDB" id="A0A5C6VB29"/>
<evidence type="ECO:0000313" key="3">
    <source>
        <dbReference type="Proteomes" id="UP000321168"/>
    </source>
</evidence>
<dbReference type="Proteomes" id="UP000321168">
    <property type="component" value="Unassembled WGS sequence"/>
</dbReference>
<dbReference type="PANTHER" id="PTHR12558">
    <property type="entry name" value="CELL DIVISION CYCLE 16,23,27"/>
    <property type="match status" value="1"/>
</dbReference>
<dbReference type="Gene3D" id="1.25.40.10">
    <property type="entry name" value="Tetratricopeptide repeat domain"/>
    <property type="match status" value="2"/>
</dbReference>
<feature type="repeat" description="TPR" evidence="1">
    <location>
        <begin position="293"/>
        <end position="326"/>
    </location>
</feature>
<dbReference type="OrthoDB" id="1149028at2"/>
<dbReference type="SMART" id="SM00028">
    <property type="entry name" value="TPR"/>
    <property type="match status" value="4"/>
</dbReference>
<dbReference type="InterPro" id="IPR019734">
    <property type="entry name" value="TPR_rpt"/>
</dbReference>
<dbReference type="SUPFAM" id="SSF48452">
    <property type="entry name" value="TPR-like"/>
    <property type="match status" value="2"/>
</dbReference>
<dbReference type="PROSITE" id="PS50293">
    <property type="entry name" value="TPR_REGION"/>
    <property type="match status" value="1"/>
</dbReference>
<evidence type="ECO:0000313" key="2">
    <source>
        <dbReference type="EMBL" id="TXC82130.1"/>
    </source>
</evidence>
<dbReference type="PROSITE" id="PS50005">
    <property type="entry name" value="TPR"/>
    <property type="match status" value="1"/>
</dbReference>
<reference evidence="2 3" key="1">
    <citation type="submission" date="2019-08" db="EMBL/GenBank/DDBJ databases">
        <title>Genome of Luteibaculum oceani JCM 18817.</title>
        <authorList>
            <person name="Bowman J.P."/>
        </authorList>
    </citation>
    <scope>NUCLEOTIDE SEQUENCE [LARGE SCALE GENOMIC DNA]</scope>
    <source>
        <strain evidence="2 3">JCM 18817</strain>
    </source>
</reference>
<dbReference type="InterPro" id="IPR011990">
    <property type="entry name" value="TPR-like_helical_dom_sf"/>
</dbReference>
<dbReference type="Pfam" id="PF00515">
    <property type="entry name" value="TPR_1"/>
    <property type="match status" value="1"/>
</dbReference>